<proteinExistence type="predicted"/>
<dbReference type="Gene3D" id="2.60.40.1240">
    <property type="match status" value="1"/>
</dbReference>
<dbReference type="RefSeq" id="WP_349943806.1">
    <property type="nucleotide sequence ID" value="NZ_CP157940.1"/>
</dbReference>
<evidence type="ECO:0008006" key="3">
    <source>
        <dbReference type="Google" id="ProtNLM"/>
    </source>
</evidence>
<evidence type="ECO:0000313" key="2">
    <source>
        <dbReference type="EMBL" id="XBS52353.1"/>
    </source>
</evidence>
<gene>
    <name evidence="2" type="ORF">ABFV83_10925</name>
</gene>
<accession>A0AAU7PJD1</accession>
<organism evidence="2">
    <name type="scientific">Lacrimispora sp. BS-2</name>
    <dbReference type="NCBI Taxonomy" id="3151850"/>
    <lineage>
        <taxon>Bacteria</taxon>
        <taxon>Bacillati</taxon>
        <taxon>Bacillota</taxon>
        <taxon>Clostridia</taxon>
        <taxon>Lachnospirales</taxon>
        <taxon>Lachnospiraceae</taxon>
        <taxon>Lacrimispora</taxon>
    </lineage>
</organism>
<dbReference type="InterPro" id="IPR029050">
    <property type="entry name" value="Immunoprotect_excell_Ig-like"/>
</dbReference>
<dbReference type="PROSITE" id="PS51257">
    <property type="entry name" value="PROKAR_LIPOPROTEIN"/>
    <property type="match status" value="1"/>
</dbReference>
<dbReference type="EMBL" id="CP157940">
    <property type="protein sequence ID" value="XBS52353.1"/>
    <property type="molecule type" value="Genomic_DNA"/>
</dbReference>
<reference evidence="2" key="1">
    <citation type="submission" date="2024-06" db="EMBL/GenBank/DDBJ databases">
        <title>Lacrimispora cavernae sp. nov., a novel anaerobe isolated from bat guano pile inside a cave.</title>
        <authorList>
            <person name="Miller S.L."/>
            <person name="Lu N."/>
            <person name="King J."/>
            <person name="Sankaranarayanan K."/>
            <person name="Lawson P.A."/>
        </authorList>
    </citation>
    <scope>NUCLEOTIDE SEQUENCE</scope>
    <source>
        <strain evidence="2">BS-2</strain>
    </source>
</reference>
<evidence type="ECO:0000256" key="1">
    <source>
        <dbReference type="ARBA" id="ARBA00022729"/>
    </source>
</evidence>
<sequence>MRYYRQTGLLMIASLLLMTGCGISGEEKFELNKYLESRFDSKDFKIEKVKNGDTVYYKAISNAYPDFPFTIEEGSSEEINGRKYHDDFASQMLYTHADQLGLAYEKGNEGYDMVITYPDYESLDEIADEIETLVLDCENSHAFNELSADCLLKIKPEYEMNSLFPAYEIRIPTRWNYGKDTLFTVTSSCLNPGELKVKLKQYHIYSALNYSITEDIHSFSASDLELLSSICTGAMGTANDGNVTIYEWVDSANNQLSFGSIYQILNAEGMVTETSADCFTASGNGVTVQFTRDFTKDGVLVAVNFLENEEGSDTSEYEDPQSLIPYMTGKKFTYSTPEKIAEQAEAERQKRLPIIQAAFADKVKTGQLTTMGGLEITCLGTQLSEQLIIDSYTINAKEGNTWVIVSLRINNTGNSDVYLAKWFATGSENELSAFVADEDANLYRFTTYGFGEMKDLYTMDLKAGKSAEGMIYLEISREIAKDKPLILITTRGNDLVSFELPIN</sequence>
<dbReference type="AlphaFoldDB" id="A0AAU7PJD1"/>
<keyword evidence="1" id="KW-0732">Signal</keyword>
<protein>
    <recommendedName>
        <fullName evidence="3">DUF4352 domain-containing protein</fullName>
    </recommendedName>
</protein>
<name>A0AAU7PJD1_9FIRM</name>